<protein>
    <submittedName>
        <fullName evidence="11">DEKNAAC104224</fullName>
    </submittedName>
</protein>
<feature type="region of interest" description="Disordered" evidence="10">
    <location>
        <begin position="22"/>
        <end position="58"/>
    </location>
</feature>
<reference evidence="11 12" key="1">
    <citation type="submission" date="2018-12" db="EMBL/GenBank/DDBJ databases">
        <authorList>
            <person name="Tiukova I."/>
            <person name="Dainat J."/>
        </authorList>
    </citation>
    <scope>NUCLEOTIDE SEQUENCE [LARGE SCALE GENOMIC DNA]</scope>
</reference>
<keyword evidence="7" id="KW-0175">Coiled coil</keyword>
<organism evidence="11 12">
    <name type="scientific">Brettanomyces naardenensis</name>
    <name type="common">Yeast</name>
    <dbReference type="NCBI Taxonomy" id="13370"/>
    <lineage>
        <taxon>Eukaryota</taxon>
        <taxon>Fungi</taxon>
        <taxon>Dikarya</taxon>
        <taxon>Ascomycota</taxon>
        <taxon>Saccharomycotina</taxon>
        <taxon>Pichiomycetes</taxon>
        <taxon>Pichiales</taxon>
        <taxon>Pichiaceae</taxon>
        <taxon>Brettanomyces</taxon>
    </lineage>
</organism>
<evidence type="ECO:0000313" key="12">
    <source>
        <dbReference type="Proteomes" id="UP000290900"/>
    </source>
</evidence>
<evidence type="ECO:0000256" key="5">
    <source>
        <dbReference type="ARBA" id="ARBA00022776"/>
    </source>
</evidence>
<dbReference type="GO" id="GO:0051301">
    <property type="term" value="P:cell division"/>
    <property type="evidence" value="ECO:0007669"/>
    <property type="project" value="UniProtKB-KW"/>
</dbReference>
<keyword evidence="12" id="KW-1185">Reference proteome</keyword>
<dbReference type="InParanoid" id="A0A448YQP8"/>
<comment type="similarity">
    <text evidence="2">Belongs to the mis12 family.</text>
</comment>
<dbReference type="Proteomes" id="UP000290900">
    <property type="component" value="Unassembled WGS sequence"/>
</dbReference>
<evidence type="ECO:0000256" key="4">
    <source>
        <dbReference type="ARBA" id="ARBA00022618"/>
    </source>
</evidence>
<dbReference type="GO" id="GO:0000444">
    <property type="term" value="C:MIS12/MIND type complex"/>
    <property type="evidence" value="ECO:0007669"/>
    <property type="project" value="TreeGrafter"/>
</dbReference>
<dbReference type="Pfam" id="PF05859">
    <property type="entry name" value="Mis12"/>
    <property type="match status" value="1"/>
</dbReference>
<name>A0A448YQP8_BRENA</name>
<keyword evidence="4" id="KW-0132">Cell division</keyword>
<dbReference type="PANTHER" id="PTHR14527:SF2">
    <property type="entry name" value="PROTEIN MIS12 HOMOLOG"/>
    <property type="match status" value="1"/>
</dbReference>
<evidence type="ECO:0000256" key="9">
    <source>
        <dbReference type="ARBA" id="ARBA00023328"/>
    </source>
</evidence>
<evidence type="ECO:0000256" key="2">
    <source>
        <dbReference type="ARBA" id="ARBA00008643"/>
    </source>
</evidence>
<evidence type="ECO:0000256" key="10">
    <source>
        <dbReference type="SAM" id="MobiDB-lite"/>
    </source>
</evidence>
<keyword evidence="9" id="KW-0137">Centromere</keyword>
<keyword evidence="3" id="KW-0158">Chromosome</keyword>
<dbReference type="GO" id="GO:0000070">
    <property type="term" value="P:mitotic sister chromatid segregation"/>
    <property type="evidence" value="ECO:0007669"/>
    <property type="project" value="TreeGrafter"/>
</dbReference>
<dbReference type="EMBL" id="CAACVR010000034">
    <property type="protein sequence ID" value="VEU23168.1"/>
    <property type="molecule type" value="Genomic_DNA"/>
</dbReference>
<dbReference type="PANTHER" id="PTHR14527">
    <property type="entry name" value="PROTEIN MIS12 HOMOLOG"/>
    <property type="match status" value="1"/>
</dbReference>
<dbReference type="AlphaFoldDB" id="A0A448YQP8"/>
<comment type="subcellular location">
    <subcellularLocation>
        <location evidence="1">Chromosome</location>
        <location evidence="1">Centromere</location>
        <location evidence="1">Kinetochore</location>
    </subcellularLocation>
</comment>
<gene>
    <name evidence="11" type="ORF">BRENAR_LOCUS3899</name>
</gene>
<dbReference type="OrthoDB" id="1884855at2759"/>
<sequence>MYKCTEQLEALLIERRRRINEQVEQAKQKAEAEKEQAEQEEQARAQQSHGQQTNDDDDVIVEPIATTSSSLPSLPNPATYSEQDIQKGTAKLESLLEHIINKNYDKLEVYTMRNILTIPQELIDEGYIRLRHHEGLKVVSSDEIRQIDEEYEKKLKETTEQIKVNRYLNELIVKFTKMVDISTKLRDKLISMDYEGKVDESGRDIVEKYDLNPLRETYKFLVEEMRPLSEPLSEAKWRVKWAGKEGGREGN</sequence>
<keyword evidence="8" id="KW-0131">Cell cycle</keyword>
<accession>A0A448YQP8</accession>
<evidence type="ECO:0000313" key="11">
    <source>
        <dbReference type="EMBL" id="VEU23168.1"/>
    </source>
</evidence>
<dbReference type="InterPro" id="IPR008685">
    <property type="entry name" value="Centromere_Mis12"/>
</dbReference>
<evidence type="ECO:0000256" key="8">
    <source>
        <dbReference type="ARBA" id="ARBA00023306"/>
    </source>
</evidence>
<keyword evidence="6" id="KW-0995">Kinetochore</keyword>
<evidence type="ECO:0000256" key="6">
    <source>
        <dbReference type="ARBA" id="ARBA00022838"/>
    </source>
</evidence>
<feature type="compositionally biased region" description="Basic and acidic residues" evidence="10">
    <location>
        <begin position="22"/>
        <end position="43"/>
    </location>
</feature>
<dbReference type="GO" id="GO:0051382">
    <property type="term" value="P:kinetochore assembly"/>
    <property type="evidence" value="ECO:0007669"/>
    <property type="project" value="TreeGrafter"/>
</dbReference>
<evidence type="ECO:0000256" key="3">
    <source>
        <dbReference type="ARBA" id="ARBA00022454"/>
    </source>
</evidence>
<dbReference type="GO" id="GO:0005634">
    <property type="term" value="C:nucleus"/>
    <property type="evidence" value="ECO:0007669"/>
    <property type="project" value="InterPro"/>
</dbReference>
<proteinExistence type="inferred from homology"/>
<evidence type="ECO:0000256" key="7">
    <source>
        <dbReference type="ARBA" id="ARBA00023054"/>
    </source>
</evidence>
<keyword evidence="5" id="KW-0498">Mitosis</keyword>
<evidence type="ECO:0000256" key="1">
    <source>
        <dbReference type="ARBA" id="ARBA00004629"/>
    </source>
</evidence>